<feature type="region of interest" description="Disordered" evidence="4">
    <location>
        <begin position="1"/>
        <end position="24"/>
    </location>
</feature>
<evidence type="ECO:0000256" key="1">
    <source>
        <dbReference type="ARBA" id="ARBA00004370"/>
    </source>
</evidence>
<protein>
    <submittedName>
        <fullName evidence="6">Cellular retinaldehyde binding/alpha-tocopherol transport</fullName>
    </submittedName>
</protein>
<dbReference type="InParanoid" id="A0A200PW02"/>
<dbReference type="PANTHER" id="PTHR45932">
    <property type="entry name" value="PATELLIN-1"/>
    <property type="match status" value="1"/>
</dbReference>
<dbReference type="CDD" id="cd00170">
    <property type="entry name" value="SEC14"/>
    <property type="match status" value="1"/>
</dbReference>
<dbReference type="InterPro" id="IPR044834">
    <property type="entry name" value="PATL"/>
</dbReference>
<dbReference type="Proteomes" id="UP000195402">
    <property type="component" value="Unassembled WGS sequence"/>
</dbReference>
<dbReference type="PROSITE" id="PS50191">
    <property type="entry name" value="CRAL_TRIO"/>
    <property type="match status" value="1"/>
</dbReference>
<dbReference type="InterPro" id="IPR036865">
    <property type="entry name" value="CRAL-TRIO_dom_sf"/>
</dbReference>
<dbReference type="InterPro" id="IPR036273">
    <property type="entry name" value="CRAL/TRIO_N_dom_sf"/>
</dbReference>
<dbReference type="SUPFAM" id="SSF46938">
    <property type="entry name" value="CRAL/TRIO N-terminal domain"/>
    <property type="match status" value="1"/>
</dbReference>
<evidence type="ECO:0000256" key="3">
    <source>
        <dbReference type="ARBA" id="ARBA00023136"/>
    </source>
</evidence>
<dbReference type="InterPro" id="IPR056794">
    <property type="entry name" value="PATL1-6_C_GOLD"/>
</dbReference>
<dbReference type="STRING" id="56857.A0A200PW02"/>
<accession>A0A200PW02</accession>
<dbReference type="OMA" id="RKTLKWR"/>
<dbReference type="GO" id="GO:0008289">
    <property type="term" value="F:lipid binding"/>
    <property type="evidence" value="ECO:0007669"/>
    <property type="project" value="InterPro"/>
</dbReference>
<evidence type="ECO:0000313" key="7">
    <source>
        <dbReference type="Proteomes" id="UP000195402"/>
    </source>
</evidence>
<dbReference type="InterPro" id="IPR011074">
    <property type="entry name" value="CRAL/TRIO_N_dom"/>
</dbReference>
<evidence type="ECO:0000259" key="5">
    <source>
        <dbReference type="PROSITE" id="PS50191"/>
    </source>
</evidence>
<reference evidence="6 7" key="1">
    <citation type="journal article" date="2017" name="Mol. Plant">
        <title>The Genome of Medicinal Plant Macleaya cordata Provides New Insights into Benzylisoquinoline Alkaloids Metabolism.</title>
        <authorList>
            <person name="Liu X."/>
            <person name="Liu Y."/>
            <person name="Huang P."/>
            <person name="Ma Y."/>
            <person name="Qing Z."/>
            <person name="Tang Q."/>
            <person name="Cao H."/>
            <person name="Cheng P."/>
            <person name="Zheng Y."/>
            <person name="Yuan Z."/>
            <person name="Zhou Y."/>
            <person name="Liu J."/>
            <person name="Tang Z."/>
            <person name="Zhuo Y."/>
            <person name="Zhang Y."/>
            <person name="Yu L."/>
            <person name="Huang J."/>
            <person name="Yang P."/>
            <person name="Peng Q."/>
            <person name="Zhang J."/>
            <person name="Jiang W."/>
            <person name="Zhang Z."/>
            <person name="Lin K."/>
            <person name="Ro D.K."/>
            <person name="Chen X."/>
            <person name="Xiong X."/>
            <person name="Shang Y."/>
            <person name="Huang S."/>
            <person name="Zeng J."/>
        </authorList>
    </citation>
    <scope>NUCLEOTIDE SEQUENCE [LARGE SCALE GENOMIC DNA]</scope>
    <source>
        <strain evidence="7">cv. BLH2017</strain>
        <tissue evidence="6">Root</tissue>
    </source>
</reference>
<evidence type="ECO:0000256" key="4">
    <source>
        <dbReference type="SAM" id="MobiDB-lite"/>
    </source>
</evidence>
<dbReference type="Pfam" id="PF03765">
    <property type="entry name" value="CRAL_TRIO_N"/>
    <property type="match status" value="1"/>
</dbReference>
<dbReference type="Pfam" id="PF25099">
    <property type="entry name" value="GOLD_PATL1_C"/>
    <property type="match status" value="1"/>
</dbReference>
<name>A0A200PW02_MACCD</name>
<feature type="domain" description="CRAL-TRIO" evidence="5">
    <location>
        <begin position="148"/>
        <end position="323"/>
    </location>
</feature>
<dbReference type="Pfam" id="PF00650">
    <property type="entry name" value="CRAL_TRIO"/>
    <property type="match status" value="1"/>
</dbReference>
<dbReference type="Gene3D" id="3.40.525.10">
    <property type="entry name" value="CRAL-TRIO lipid binding domain"/>
    <property type="match status" value="1"/>
</dbReference>
<evidence type="ECO:0000313" key="6">
    <source>
        <dbReference type="EMBL" id="OVA02397.1"/>
    </source>
</evidence>
<dbReference type="SMART" id="SM01100">
    <property type="entry name" value="CRAL_TRIO_N"/>
    <property type="match status" value="1"/>
</dbReference>
<dbReference type="AlphaFoldDB" id="A0A200PW02"/>
<feature type="compositionally biased region" description="Basic and acidic residues" evidence="4">
    <location>
        <begin position="11"/>
        <end position="24"/>
    </location>
</feature>
<sequence>MEGNDFTGEEILTRNDENHQQNHDPHVVEEETINAPKELKPSAKKALLEFRCRLEKAILTNDLFDNLEPEKNNSNSESDSIEDLSLREDIRDISLWGVPLLPSKGHEGTDIILLKFLRARDFKVSEALEMLRKTLKWRKEFDTEGILEEDFGSDLENVAYLDGSDKEGHPLCYIVYGAFRDKDLYQNMFECENKWDKFIRWRIQSMERAIRNLSFKDGGMNSMVHITDLKSSPGPAMKDLRTASKKAISLLQDKYPEIVVRNIVINVPFWYYAYHALSSRMLTQRMRNKFVFARPSRVAKTLLKFIAPENIPVQYGGLKRENDDEFSPDDEVSEVTVKGGAVETIRITVNEPGVTVVWDITVIGWDVTYKEEFIPDDEGSYKIVIQAEKKMLASVRSSYYINEPGKVELTITNNTYKKKKILHRFKIKPTVPMYVFLN</sequence>
<dbReference type="SUPFAM" id="SSF52087">
    <property type="entry name" value="CRAL/TRIO domain"/>
    <property type="match status" value="1"/>
</dbReference>
<gene>
    <name evidence="6" type="ORF">BVC80_9099g203</name>
</gene>
<keyword evidence="7" id="KW-1185">Reference proteome</keyword>
<dbReference type="GO" id="GO:0016020">
    <property type="term" value="C:membrane"/>
    <property type="evidence" value="ECO:0007669"/>
    <property type="project" value="UniProtKB-SubCell"/>
</dbReference>
<keyword evidence="3" id="KW-0472">Membrane</keyword>
<dbReference type="EMBL" id="MVGT01003956">
    <property type="protein sequence ID" value="OVA02397.1"/>
    <property type="molecule type" value="Genomic_DNA"/>
</dbReference>
<proteinExistence type="predicted"/>
<organism evidence="6 7">
    <name type="scientific">Macleaya cordata</name>
    <name type="common">Five-seeded plume-poppy</name>
    <name type="synonym">Bocconia cordata</name>
    <dbReference type="NCBI Taxonomy" id="56857"/>
    <lineage>
        <taxon>Eukaryota</taxon>
        <taxon>Viridiplantae</taxon>
        <taxon>Streptophyta</taxon>
        <taxon>Embryophyta</taxon>
        <taxon>Tracheophyta</taxon>
        <taxon>Spermatophyta</taxon>
        <taxon>Magnoliopsida</taxon>
        <taxon>Ranunculales</taxon>
        <taxon>Papaveraceae</taxon>
        <taxon>Papaveroideae</taxon>
        <taxon>Macleaya</taxon>
    </lineage>
</organism>
<comment type="caution">
    <text evidence="6">The sequence shown here is derived from an EMBL/GenBank/DDBJ whole genome shotgun (WGS) entry which is preliminary data.</text>
</comment>
<keyword evidence="2" id="KW-0813">Transport</keyword>
<dbReference type="PRINTS" id="PR00180">
    <property type="entry name" value="CRETINALDHBP"/>
</dbReference>
<dbReference type="SMART" id="SM00516">
    <property type="entry name" value="SEC14"/>
    <property type="match status" value="1"/>
</dbReference>
<dbReference type="InterPro" id="IPR001251">
    <property type="entry name" value="CRAL-TRIO_dom"/>
</dbReference>
<evidence type="ECO:0000256" key="2">
    <source>
        <dbReference type="ARBA" id="ARBA00022448"/>
    </source>
</evidence>
<comment type="subcellular location">
    <subcellularLocation>
        <location evidence="1">Membrane</location>
    </subcellularLocation>
</comment>
<dbReference type="PANTHER" id="PTHR45932:SF3">
    <property type="entry name" value="PATELLIN-4-LIKE"/>
    <property type="match status" value="1"/>
</dbReference>
<dbReference type="OrthoDB" id="75724at2759"/>